<dbReference type="Gramene" id="RZC60191">
    <property type="protein sequence ID" value="RZC60191"/>
    <property type="gene ID" value="C5167_021962"/>
</dbReference>
<dbReference type="InterPro" id="IPR036955">
    <property type="entry name" value="AP2/ERF_dom_sf"/>
</dbReference>
<evidence type="ECO:0000256" key="5">
    <source>
        <dbReference type="ARBA" id="ARBA00023242"/>
    </source>
</evidence>
<feature type="region of interest" description="Disordered" evidence="6">
    <location>
        <begin position="18"/>
        <end position="53"/>
    </location>
</feature>
<name>A0A4Y7JJR8_PAPSO</name>
<evidence type="ECO:0000256" key="1">
    <source>
        <dbReference type="ARBA" id="ARBA00004123"/>
    </source>
</evidence>
<evidence type="ECO:0000313" key="9">
    <source>
        <dbReference type="EMBL" id="RZC60191.1"/>
    </source>
</evidence>
<dbReference type="InterPro" id="IPR015300">
    <property type="entry name" value="DNA-bd_pseudobarrel_sf"/>
</dbReference>
<evidence type="ECO:0000313" key="10">
    <source>
        <dbReference type="Proteomes" id="UP000316621"/>
    </source>
</evidence>
<dbReference type="InterPro" id="IPR044800">
    <property type="entry name" value="LEC2-like"/>
</dbReference>
<dbReference type="SUPFAM" id="SSF54171">
    <property type="entry name" value="DNA-binding domain"/>
    <property type="match status" value="1"/>
</dbReference>
<dbReference type="AlphaFoldDB" id="A0A4Y7JJR8"/>
<evidence type="ECO:0008006" key="11">
    <source>
        <dbReference type="Google" id="ProtNLM"/>
    </source>
</evidence>
<dbReference type="InterPro" id="IPR016177">
    <property type="entry name" value="DNA-bd_dom_sf"/>
</dbReference>
<proteinExistence type="predicted"/>
<keyword evidence="3" id="KW-0238">DNA-binding</keyword>
<protein>
    <recommendedName>
        <fullName evidence="11">AP2/ERF and B3 domain-containing transcription factor</fullName>
    </recommendedName>
</protein>
<keyword evidence="5" id="KW-0539">Nucleus</keyword>
<dbReference type="Proteomes" id="UP000316621">
    <property type="component" value="Chromosome 5"/>
</dbReference>
<dbReference type="OrthoDB" id="2020802at2759"/>
<dbReference type="Pfam" id="PF00847">
    <property type="entry name" value="AP2"/>
    <property type="match status" value="1"/>
</dbReference>
<dbReference type="PROSITE" id="PS51032">
    <property type="entry name" value="AP2_ERF"/>
    <property type="match status" value="1"/>
</dbReference>
<dbReference type="Gene3D" id="3.30.730.10">
    <property type="entry name" value="AP2/ERF domain"/>
    <property type="match status" value="1"/>
</dbReference>
<feature type="compositionally biased region" description="Low complexity" evidence="6">
    <location>
        <begin position="24"/>
        <end position="37"/>
    </location>
</feature>
<feature type="domain" description="AP2/ERF" evidence="8">
    <location>
        <begin position="53"/>
        <end position="108"/>
    </location>
</feature>
<dbReference type="PANTHER" id="PTHR31140:SF58">
    <property type="entry name" value="DNA-BINDING PROTEIN RAV1"/>
    <property type="match status" value="1"/>
</dbReference>
<organism evidence="9 10">
    <name type="scientific">Papaver somniferum</name>
    <name type="common">Opium poppy</name>
    <dbReference type="NCBI Taxonomy" id="3469"/>
    <lineage>
        <taxon>Eukaryota</taxon>
        <taxon>Viridiplantae</taxon>
        <taxon>Streptophyta</taxon>
        <taxon>Embryophyta</taxon>
        <taxon>Tracheophyta</taxon>
        <taxon>Spermatophyta</taxon>
        <taxon>Magnoliopsida</taxon>
        <taxon>Ranunculales</taxon>
        <taxon>Papaveraceae</taxon>
        <taxon>Papaveroideae</taxon>
        <taxon>Papaver</taxon>
    </lineage>
</organism>
<dbReference type="GO" id="GO:0005634">
    <property type="term" value="C:nucleus"/>
    <property type="evidence" value="ECO:0007669"/>
    <property type="project" value="UniProtKB-SubCell"/>
</dbReference>
<dbReference type="FunFam" id="3.30.730.10:FF:000008">
    <property type="entry name" value="AP2 domain-containing protein RAP2.8"/>
    <property type="match status" value="1"/>
</dbReference>
<dbReference type="SUPFAM" id="SSF101936">
    <property type="entry name" value="DNA-binding pseudobarrel domain"/>
    <property type="match status" value="1"/>
</dbReference>
<reference evidence="9 10" key="1">
    <citation type="journal article" date="2018" name="Science">
        <title>The opium poppy genome and morphinan production.</title>
        <authorList>
            <person name="Guo L."/>
            <person name="Winzer T."/>
            <person name="Yang X."/>
            <person name="Li Y."/>
            <person name="Ning Z."/>
            <person name="He Z."/>
            <person name="Teodor R."/>
            <person name="Lu Y."/>
            <person name="Bowser T.A."/>
            <person name="Graham I.A."/>
            <person name="Ye K."/>
        </authorList>
    </citation>
    <scope>NUCLEOTIDE SEQUENCE [LARGE SCALE GENOMIC DNA]</scope>
    <source>
        <strain evidence="10">cv. HN1</strain>
        <tissue evidence="9">Leaves</tissue>
    </source>
</reference>
<dbReference type="PROSITE" id="PS50863">
    <property type="entry name" value="B3"/>
    <property type="match status" value="1"/>
</dbReference>
<dbReference type="OMA" id="FENGGRN"/>
<dbReference type="CDD" id="cd00018">
    <property type="entry name" value="AP2"/>
    <property type="match status" value="1"/>
</dbReference>
<dbReference type="InterPro" id="IPR001471">
    <property type="entry name" value="AP2/ERF_dom"/>
</dbReference>
<evidence type="ECO:0000256" key="4">
    <source>
        <dbReference type="ARBA" id="ARBA00023163"/>
    </source>
</evidence>
<accession>A0A4Y7JJR8</accession>
<evidence type="ECO:0000259" key="8">
    <source>
        <dbReference type="PROSITE" id="PS51032"/>
    </source>
</evidence>
<dbReference type="InterPro" id="IPR003340">
    <property type="entry name" value="B3_DNA-bd"/>
</dbReference>
<dbReference type="Gene3D" id="2.40.330.10">
    <property type="entry name" value="DNA-binding pseudobarrel domain"/>
    <property type="match status" value="1"/>
</dbReference>
<dbReference type="SMART" id="SM00380">
    <property type="entry name" value="AP2"/>
    <property type="match status" value="1"/>
</dbReference>
<feature type="domain" description="TF-B3" evidence="7">
    <location>
        <begin position="177"/>
        <end position="292"/>
    </location>
</feature>
<dbReference type="PANTHER" id="PTHR31140">
    <property type="entry name" value="B3 DOMAIN-CONTAINING TRANSCRIPTION FACTOR ABI3"/>
    <property type="match status" value="1"/>
</dbReference>
<dbReference type="SMART" id="SM01019">
    <property type="entry name" value="B3"/>
    <property type="match status" value="1"/>
</dbReference>
<keyword evidence="4" id="KW-0804">Transcription</keyword>
<dbReference type="GO" id="GO:0003677">
    <property type="term" value="F:DNA binding"/>
    <property type="evidence" value="ECO:0007669"/>
    <property type="project" value="UniProtKB-KW"/>
</dbReference>
<sequence>MEEEMMLSMVPYTALNAAVGGEGSDSNRSNSNSPRGLSNKRHRQQDGIKPSARFKGVVWQPNGKWGAQIYSNHQRIWIGTFKSESDAAKAYDSAAVKLRSGDSHRNIPVTAQTSLEPDFQKPYSIDEVLIMLKDGAYETKLHEFMNSSEKQDRESGFGVNLFRGNANDGSIKCQQLFQKELTPSDVGKLNRLVIPKKYAVTYFPKVSEAPLEEEDGGVIDDIQLPFVDRDMKLWKFRYCYWKSSQSYVFTRGWNRFVKDKKLKKNDVVTFYRCECREWSQNKPFYLIDVASNGDEDNRLDLQLGFSRNTIETGPSDRTIKLWQNKEEVIMKVTPPQQQPDEEKRPLIMEVAPPQQQPDDEKKAFRLFGVNIN</sequence>
<keyword evidence="10" id="KW-1185">Reference proteome</keyword>
<gene>
    <name evidence="9" type="ORF">C5167_021962</name>
</gene>
<keyword evidence="2" id="KW-0805">Transcription regulation</keyword>
<evidence type="ECO:0000256" key="6">
    <source>
        <dbReference type="SAM" id="MobiDB-lite"/>
    </source>
</evidence>
<dbReference type="EMBL" id="CM010719">
    <property type="protein sequence ID" value="RZC60191.1"/>
    <property type="molecule type" value="Genomic_DNA"/>
</dbReference>
<comment type="subcellular location">
    <subcellularLocation>
        <location evidence="1">Nucleus</location>
    </subcellularLocation>
</comment>
<evidence type="ECO:0000256" key="3">
    <source>
        <dbReference type="ARBA" id="ARBA00023125"/>
    </source>
</evidence>
<evidence type="ECO:0000256" key="2">
    <source>
        <dbReference type="ARBA" id="ARBA00023015"/>
    </source>
</evidence>
<dbReference type="GO" id="GO:0003700">
    <property type="term" value="F:DNA-binding transcription factor activity"/>
    <property type="evidence" value="ECO:0007669"/>
    <property type="project" value="InterPro"/>
</dbReference>
<dbReference type="CDD" id="cd10017">
    <property type="entry name" value="B3_DNA"/>
    <property type="match status" value="1"/>
</dbReference>
<evidence type="ECO:0000259" key="7">
    <source>
        <dbReference type="PROSITE" id="PS50863"/>
    </source>
</evidence>
<dbReference type="Pfam" id="PF02362">
    <property type="entry name" value="B3"/>
    <property type="match status" value="1"/>
</dbReference>